<dbReference type="PANTHER" id="PTHR11352">
    <property type="entry name" value="PROLIFERATING CELL NUCLEAR ANTIGEN"/>
    <property type="match status" value="1"/>
</dbReference>
<dbReference type="GO" id="GO:0006298">
    <property type="term" value="P:mismatch repair"/>
    <property type="evidence" value="ECO:0007669"/>
    <property type="project" value="TreeGrafter"/>
</dbReference>
<dbReference type="Pfam" id="PF02747">
    <property type="entry name" value="PCNA_C"/>
    <property type="match status" value="1"/>
</dbReference>
<evidence type="ECO:0000256" key="2">
    <source>
        <dbReference type="ARBA" id="ARBA00023125"/>
    </source>
</evidence>
<comment type="function">
    <text evidence="3">This protein is an auxiliary protein of DNA polymerase delta and is involved in the control of eukaryotic DNA replication by increasing the polymerase's processivity during elongation of the leading strand.</text>
</comment>
<gene>
    <name evidence="7" type="ORF">D0Y65_005547</name>
</gene>
<dbReference type="NCBIfam" id="TIGR00590">
    <property type="entry name" value="pcna"/>
    <property type="match status" value="1"/>
</dbReference>
<dbReference type="GO" id="GO:0006272">
    <property type="term" value="P:leading strand elongation"/>
    <property type="evidence" value="ECO:0007669"/>
    <property type="project" value="TreeGrafter"/>
</dbReference>
<evidence type="ECO:0000259" key="6">
    <source>
        <dbReference type="Pfam" id="PF02747"/>
    </source>
</evidence>
<dbReference type="Gene3D" id="3.10.150.10">
    <property type="entry name" value="DNA Polymerase III, subunit A, domain 2"/>
    <property type="match status" value="2"/>
</dbReference>
<evidence type="ECO:0000313" key="7">
    <source>
        <dbReference type="EMBL" id="RZC27492.1"/>
    </source>
</evidence>
<keyword evidence="2 4" id="KW-0238">DNA-binding</keyword>
<dbReference type="InterPro" id="IPR022648">
    <property type="entry name" value="Pr_cel_nuc_antig_N"/>
</dbReference>
<dbReference type="EMBL" id="QZWG01000002">
    <property type="protein sequence ID" value="RZC27492.1"/>
    <property type="molecule type" value="Genomic_DNA"/>
</dbReference>
<comment type="caution">
    <text evidence="7">The sequence shown here is derived from an EMBL/GenBank/DDBJ whole genome shotgun (WGS) entry which is preliminary data.</text>
</comment>
<dbReference type="AlphaFoldDB" id="A0A445LWA4"/>
<feature type="domain" description="Proliferating cell nuclear antigen PCNA C-terminal" evidence="6">
    <location>
        <begin position="232"/>
        <end position="351"/>
    </location>
</feature>
<comment type="subcellular location">
    <subcellularLocation>
        <location evidence="3">Nucleus</location>
    </subcellularLocation>
</comment>
<comment type="similarity">
    <text evidence="1 4">Belongs to the PCNA family.</text>
</comment>
<feature type="domain" description="Proliferating cell nuclear antigen PCNA N-terminal" evidence="5">
    <location>
        <begin position="101"/>
        <end position="223"/>
    </location>
</feature>
<dbReference type="GO" id="GO:0019985">
    <property type="term" value="P:translesion synthesis"/>
    <property type="evidence" value="ECO:0007669"/>
    <property type="project" value="TreeGrafter"/>
</dbReference>
<dbReference type="InterPro" id="IPR000730">
    <property type="entry name" value="Pr_cel_nuc_antig"/>
</dbReference>
<feature type="domain" description="Proliferating cell nuclear antigen PCNA N-terminal" evidence="5">
    <location>
        <begin position="1"/>
        <end position="26"/>
    </location>
</feature>
<sequence>MVEILLHSDAFENYRCDRTISMGQDLPFRLQRWHHHRQSHHFPFQRNAPPPRYPKSKDRLRGKFCFRFARSFQDLIISLFYFSLCDAERKRSKKLRKKMVMEVVLGEASEVKNVVEAIELVETGVAKFVFSSRGLSLKAMDSRECAMMEILIPSDAFAHYRCDNVFSVGLSLDQMLQLLHRAHDSDIVSLTALEGQDHVTFTFQCPSNLSFSDHRMNLMMDIDNGPLLDIHEDAEYHAIVELPSPVFTTICCHIDSLSNIPIISIIVTRDTPILLVAAGDFGLCMHLPRGGTVIEMTQCVSLAFEIRYLNLVMAAMSLSDTLTIRLSMELPEAVFEYKIAAEKGYVRFHLPIAFNASYLLDD</sequence>
<dbReference type="GO" id="GO:0003677">
    <property type="term" value="F:DNA binding"/>
    <property type="evidence" value="ECO:0007669"/>
    <property type="project" value="UniProtKB-KW"/>
</dbReference>
<dbReference type="InterPro" id="IPR046938">
    <property type="entry name" value="DNA_clamp_sf"/>
</dbReference>
<dbReference type="GO" id="GO:0043626">
    <property type="term" value="C:PCNA complex"/>
    <property type="evidence" value="ECO:0007669"/>
    <property type="project" value="TreeGrafter"/>
</dbReference>
<dbReference type="GO" id="GO:0006275">
    <property type="term" value="P:regulation of DNA replication"/>
    <property type="evidence" value="ECO:0007669"/>
    <property type="project" value="InterPro"/>
</dbReference>
<dbReference type="SUPFAM" id="SSF55979">
    <property type="entry name" value="DNA clamp"/>
    <property type="match status" value="2"/>
</dbReference>
<dbReference type="Pfam" id="PF00705">
    <property type="entry name" value="PCNA_N"/>
    <property type="match status" value="2"/>
</dbReference>
<dbReference type="GO" id="GO:0030337">
    <property type="term" value="F:DNA polymerase processivity factor activity"/>
    <property type="evidence" value="ECO:0007669"/>
    <property type="project" value="InterPro"/>
</dbReference>
<dbReference type="PRINTS" id="PR00339">
    <property type="entry name" value="PCNACYCLIN"/>
</dbReference>
<keyword evidence="4" id="KW-0235">DNA replication</keyword>
<organism evidence="7 8">
    <name type="scientific">Glycine soja</name>
    <name type="common">Wild soybean</name>
    <dbReference type="NCBI Taxonomy" id="3848"/>
    <lineage>
        <taxon>Eukaryota</taxon>
        <taxon>Viridiplantae</taxon>
        <taxon>Streptophyta</taxon>
        <taxon>Embryophyta</taxon>
        <taxon>Tracheophyta</taxon>
        <taxon>Spermatophyta</taxon>
        <taxon>Magnoliopsida</taxon>
        <taxon>eudicotyledons</taxon>
        <taxon>Gunneridae</taxon>
        <taxon>Pentapetalae</taxon>
        <taxon>rosids</taxon>
        <taxon>fabids</taxon>
        <taxon>Fabales</taxon>
        <taxon>Fabaceae</taxon>
        <taxon>Papilionoideae</taxon>
        <taxon>50 kb inversion clade</taxon>
        <taxon>NPAAA clade</taxon>
        <taxon>indigoferoid/millettioid clade</taxon>
        <taxon>Phaseoleae</taxon>
        <taxon>Glycine</taxon>
        <taxon>Glycine subgen. Soja</taxon>
    </lineage>
</organism>
<dbReference type="InterPro" id="IPR022649">
    <property type="entry name" value="Pr_cel_nuc_antig_C"/>
</dbReference>
<evidence type="ECO:0000313" key="8">
    <source>
        <dbReference type="Proteomes" id="UP000289340"/>
    </source>
</evidence>
<dbReference type="CDD" id="cd00577">
    <property type="entry name" value="PCNA"/>
    <property type="match status" value="1"/>
</dbReference>
<keyword evidence="8" id="KW-1185">Reference proteome</keyword>
<keyword evidence="3" id="KW-0539">Nucleus</keyword>
<name>A0A445LWA4_GLYSO</name>
<evidence type="ECO:0000256" key="3">
    <source>
        <dbReference type="RuleBase" id="RU000641"/>
    </source>
</evidence>
<evidence type="ECO:0000256" key="4">
    <source>
        <dbReference type="RuleBase" id="RU003671"/>
    </source>
</evidence>
<proteinExistence type="inferred from homology"/>
<evidence type="ECO:0000256" key="1">
    <source>
        <dbReference type="ARBA" id="ARBA00010462"/>
    </source>
</evidence>
<evidence type="ECO:0000259" key="5">
    <source>
        <dbReference type="Pfam" id="PF00705"/>
    </source>
</evidence>
<reference evidence="7 8" key="1">
    <citation type="submission" date="2018-09" db="EMBL/GenBank/DDBJ databases">
        <title>A high-quality reference genome of wild soybean provides a powerful tool to mine soybean genomes.</title>
        <authorList>
            <person name="Xie M."/>
            <person name="Chung C.Y.L."/>
            <person name="Li M.-W."/>
            <person name="Wong F.-L."/>
            <person name="Chan T.-F."/>
            <person name="Lam H.-M."/>
        </authorList>
    </citation>
    <scope>NUCLEOTIDE SEQUENCE [LARGE SCALE GENOMIC DNA]</scope>
    <source>
        <strain evidence="8">cv. W05</strain>
        <tissue evidence="7">Hypocotyl of etiolated seedlings</tissue>
    </source>
</reference>
<dbReference type="PANTHER" id="PTHR11352:SF0">
    <property type="entry name" value="PROLIFERATING CELL NUCLEAR ANTIGEN"/>
    <property type="match status" value="1"/>
</dbReference>
<protein>
    <recommendedName>
        <fullName evidence="3">DNA sliding clamp PCNA</fullName>
    </recommendedName>
</protein>
<dbReference type="Proteomes" id="UP000289340">
    <property type="component" value="Chromosome 2"/>
</dbReference>
<accession>A0A445LWA4</accession>